<keyword evidence="6 7" id="KW-0472">Membrane</keyword>
<evidence type="ECO:0000256" key="4">
    <source>
        <dbReference type="ARBA" id="ARBA00022692"/>
    </source>
</evidence>
<evidence type="ECO:0000313" key="8">
    <source>
        <dbReference type="EMBL" id="NDY43698.1"/>
    </source>
</evidence>
<feature type="non-terminal residue" evidence="8">
    <location>
        <position position="1"/>
    </location>
</feature>
<dbReference type="PANTHER" id="PTHR43299">
    <property type="entry name" value="UPF0718 PROTEIN YRAQ"/>
    <property type="match status" value="1"/>
</dbReference>
<comment type="caution">
    <text evidence="8">The sequence shown here is derived from an EMBL/GenBank/DDBJ whole genome shotgun (WGS) entry which is preliminary data.</text>
</comment>
<comment type="subcellular location">
    <subcellularLocation>
        <location evidence="1">Cell membrane</location>
        <topology evidence="1">Multi-pass membrane protein</topology>
    </subcellularLocation>
</comment>
<dbReference type="GO" id="GO:0005886">
    <property type="term" value="C:plasma membrane"/>
    <property type="evidence" value="ECO:0007669"/>
    <property type="project" value="UniProtKB-SubCell"/>
</dbReference>
<organism evidence="8 9">
    <name type="scientific">Dissulfurirhabdus thermomarina</name>
    <dbReference type="NCBI Taxonomy" id="1765737"/>
    <lineage>
        <taxon>Bacteria</taxon>
        <taxon>Deltaproteobacteria</taxon>
        <taxon>Dissulfurirhabdaceae</taxon>
        <taxon>Dissulfurirhabdus</taxon>
    </lineage>
</organism>
<proteinExistence type="inferred from homology"/>
<dbReference type="EMBL" id="JAAGRR010000305">
    <property type="protein sequence ID" value="NDY43698.1"/>
    <property type="molecule type" value="Genomic_DNA"/>
</dbReference>
<dbReference type="Proteomes" id="UP000469346">
    <property type="component" value="Unassembled WGS sequence"/>
</dbReference>
<feature type="non-terminal residue" evidence="8">
    <location>
        <position position="150"/>
    </location>
</feature>
<keyword evidence="5 7" id="KW-1133">Transmembrane helix</keyword>
<evidence type="ECO:0000256" key="6">
    <source>
        <dbReference type="ARBA" id="ARBA00023136"/>
    </source>
</evidence>
<comment type="similarity">
    <text evidence="2">Belongs to the UPF0718 family.</text>
</comment>
<gene>
    <name evidence="8" type="ORF">G3N55_12735</name>
</gene>
<reference evidence="8 9" key="1">
    <citation type="submission" date="2020-02" db="EMBL/GenBank/DDBJ databases">
        <title>Comparative genomics of sulfur disproportionating microorganisms.</title>
        <authorList>
            <person name="Ward L.M."/>
            <person name="Bertran E."/>
            <person name="Johnston D.T."/>
        </authorList>
    </citation>
    <scope>NUCLEOTIDE SEQUENCE [LARGE SCALE GENOMIC DNA]</scope>
    <source>
        <strain evidence="8 9">DSM 100025</strain>
    </source>
</reference>
<feature type="transmembrane region" description="Helical" evidence="7">
    <location>
        <begin position="44"/>
        <end position="63"/>
    </location>
</feature>
<keyword evidence="9" id="KW-1185">Reference proteome</keyword>
<evidence type="ECO:0000256" key="5">
    <source>
        <dbReference type="ARBA" id="ARBA00022989"/>
    </source>
</evidence>
<keyword evidence="3" id="KW-1003">Cell membrane</keyword>
<dbReference type="RefSeq" id="WP_181448105.1">
    <property type="nucleotide sequence ID" value="NZ_JAAGRR010000305.1"/>
</dbReference>
<dbReference type="PANTHER" id="PTHR43299:SF1">
    <property type="entry name" value="UPF0718 PROTEIN YRAQ"/>
    <property type="match status" value="1"/>
</dbReference>
<evidence type="ECO:0000256" key="7">
    <source>
        <dbReference type="SAM" id="Phobius"/>
    </source>
</evidence>
<evidence type="ECO:0000256" key="3">
    <source>
        <dbReference type="ARBA" id="ARBA00022475"/>
    </source>
</evidence>
<evidence type="ECO:0008006" key="10">
    <source>
        <dbReference type="Google" id="ProtNLM"/>
    </source>
</evidence>
<evidence type="ECO:0000256" key="2">
    <source>
        <dbReference type="ARBA" id="ARBA00006386"/>
    </source>
</evidence>
<feature type="transmembrane region" description="Helical" evidence="7">
    <location>
        <begin position="69"/>
        <end position="90"/>
    </location>
</feature>
<sequence length="150" mass="15589">APKPVAYGVASVAGAILAVCSCTILPIFAGIYTMGAGLGPAATFLYSGPAINVLAVILTARVLGLDLGLARAVGAVATSILVGLAMAAVFRREDRERLDRMASVATGPGRPLWQVVLFMATLVALLVFATWGEGIGLWQRVHEVKWVLTA</sequence>
<feature type="transmembrane region" description="Helical" evidence="7">
    <location>
        <begin position="6"/>
        <end position="32"/>
    </location>
</feature>
<dbReference type="AlphaFoldDB" id="A0A6N9TRJ4"/>
<evidence type="ECO:0000256" key="1">
    <source>
        <dbReference type="ARBA" id="ARBA00004651"/>
    </source>
</evidence>
<dbReference type="InterPro" id="IPR005524">
    <property type="entry name" value="DUF318"/>
</dbReference>
<protein>
    <recommendedName>
        <fullName evidence="10">Permease</fullName>
    </recommendedName>
</protein>
<dbReference type="Pfam" id="PF03773">
    <property type="entry name" value="ArsP_1"/>
    <property type="match status" value="1"/>
</dbReference>
<evidence type="ECO:0000313" key="9">
    <source>
        <dbReference type="Proteomes" id="UP000469346"/>
    </source>
</evidence>
<keyword evidence="4 7" id="KW-0812">Transmembrane</keyword>
<name>A0A6N9TRJ4_DISTH</name>
<feature type="transmembrane region" description="Helical" evidence="7">
    <location>
        <begin position="111"/>
        <end position="131"/>
    </location>
</feature>
<accession>A0A6N9TRJ4</accession>